<proteinExistence type="predicted"/>
<sequence>MDDRLQDEELAKADIRDFGRLKEERGPYENMWREIDERFPDGAGGFDQVTPGGIRGAQNFDVTHVTALERFAAAGVAITTPEESQYIRPKFADDELMKIREVRLWCERAGNRLYAIRHASRTGFGTAANEDWDQLGRYGTSPMWTEKRPDGTGLFYRTLHLSETYIDTDFSGLVDTVFRCFKRTARQLSQQFGKAALTPKMIDALENGKEHTQFEILHIVMPNDWWDKDMLDYRRFPIGSRYLALDEKIYLRRGGYHTMPIAVSRHSTSPREKYGRSPAIKVLPAIHGANAMRRTTLRAAHKAVDPAILFNNDDGVTRLSTKPGGLNPGLVSEDGRVLVARMPGGEAGLPFAENEIEVERGVIRTAFLEEFYKILTDPNSRMTTTEVLEVMAKQGVLVRPFASRYATEKQDPVSQREMDIALREGQLEAMPEVVREAGAWPVIEYENMLAAMARAEAVGRTMRYIEALTPMAQIDEGATFDWLDMDELAPGVARELGVNPSYIRDPKVVAQIRSQRAEDKQAAIDAEAMEKSAGAALDLAKAGAVQGGM</sequence>
<reference evidence="4" key="2">
    <citation type="submission" date="2020-09" db="EMBL/GenBank/DDBJ databases">
        <authorList>
            <person name="Sun Q."/>
            <person name="Zhou Y."/>
        </authorList>
    </citation>
    <scope>NUCLEOTIDE SEQUENCE</scope>
    <source>
        <strain evidence="4">CGMCC 1.15360</strain>
    </source>
</reference>
<keyword evidence="5" id="KW-1185">Reference proteome</keyword>
<dbReference type="InterPro" id="IPR020991">
    <property type="entry name" value="Connector_podovirus"/>
</dbReference>
<dbReference type="OrthoDB" id="1666403at2"/>
<dbReference type="AlphaFoldDB" id="A0A917DV35"/>
<evidence type="ECO:0000256" key="2">
    <source>
        <dbReference type="ARBA" id="ARBA00022612"/>
    </source>
</evidence>
<dbReference type="RefSeq" id="WP_066777088.1">
    <property type="nucleotide sequence ID" value="NZ_BMIP01000005.1"/>
</dbReference>
<keyword evidence="2" id="KW-1188">Viral release from host cell</keyword>
<evidence type="ECO:0000256" key="1">
    <source>
        <dbReference type="ARBA" id="ARBA00004328"/>
    </source>
</evidence>
<keyword evidence="3" id="KW-0231">Viral genome packaging</keyword>
<name>A0A917DV35_9SPHN</name>
<reference evidence="4" key="1">
    <citation type="journal article" date="2014" name="Int. J. Syst. Evol. Microbiol.">
        <title>Complete genome sequence of Corynebacterium casei LMG S-19264T (=DSM 44701T), isolated from a smear-ripened cheese.</title>
        <authorList>
            <consortium name="US DOE Joint Genome Institute (JGI-PGF)"/>
            <person name="Walter F."/>
            <person name="Albersmeier A."/>
            <person name="Kalinowski J."/>
            <person name="Ruckert C."/>
        </authorList>
    </citation>
    <scope>NUCLEOTIDE SEQUENCE</scope>
    <source>
        <strain evidence="4">CGMCC 1.15360</strain>
    </source>
</reference>
<dbReference type="Proteomes" id="UP000612349">
    <property type="component" value="Unassembled WGS sequence"/>
</dbReference>
<dbReference type="Pfam" id="PF12236">
    <property type="entry name" value="Head-tail_con"/>
    <property type="match status" value="1"/>
</dbReference>
<dbReference type="EMBL" id="BMIP01000005">
    <property type="protein sequence ID" value="GGD73965.1"/>
    <property type="molecule type" value="Genomic_DNA"/>
</dbReference>
<comment type="subcellular location">
    <subcellularLocation>
        <location evidence="1">Virion</location>
    </subcellularLocation>
</comment>
<comment type="caution">
    <text evidence="4">The sequence shown here is derived from an EMBL/GenBank/DDBJ whole genome shotgun (WGS) entry which is preliminary data.</text>
</comment>
<protein>
    <recommendedName>
        <fullName evidence="6">Phage head-tail adapter protein</fullName>
    </recommendedName>
</protein>
<accession>A0A917DV35</accession>
<evidence type="ECO:0000313" key="4">
    <source>
        <dbReference type="EMBL" id="GGD73965.1"/>
    </source>
</evidence>
<gene>
    <name evidence="4" type="ORF">GCM10010990_24470</name>
</gene>
<evidence type="ECO:0000313" key="5">
    <source>
        <dbReference type="Proteomes" id="UP000612349"/>
    </source>
</evidence>
<evidence type="ECO:0000256" key="3">
    <source>
        <dbReference type="ARBA" id="ARBA00023219"/>
    </source>
</evidence>
<evidence type="ECO:0008006" key="6">
    <source>
        <dbReference type="Google" id="ProtNLM"/>
    </source>
</evidence>
<organism evidence="4 5">
    <name type="scientific">Croceicoccus mobilis</name>
    <dbReference type="NCBI Taxonomy" id="1703339"/>
    <lineage>
        <taxon>Bacteria</taxon>
        <taxon>Pseudomonadati</taxon>
        <taxon>Pseudomonadota</taxon>
        <taxon>Alphaproteobacteria</taxon>
        <taxon>Sphingomonadales</taxon>
        <taxon>Erythrobacteraceae</taxon>
        <taxon>Croceicoccus</taxon>
    </lineage>
</organism>